<dbReference type="InterPro" id="IPR016035">
    <property type="entry name" value="Acyl_Trfase/lysoPLipase"/>
</dbReference>
<dbReference type="Proteomes" id="UP000243975">
    <property type="component" value="Unassembled WGS sequence"/>
</dbReference>
<feature type="active site" description="Nucleophile" evidence="6">
    <location>
        <position position="480"/>
    </location>
</feature>
<feature type="short sequence motif" description="GXGXXG" evidence="6">
    <location>
        <begin position="27"/>
        <end position="32"/>
    </location>
</feature>
<dbReference type="AlphaFoldDB" id="A0A103XWV6"/>
<feature type="short sequence motif" description="GXGXXG" evidence="6">
    <location>
        <begin position="440"/>
        <end position="445"/>
    </location>
</feature>
<feature type="short sequence motif" description="DGA/G" evidence="6">
    <location>
        <begin position="215"/>
        <end position="217"/>
    </location>
</feature>
<dbReference type="OMA" id="YHISIVF"/>
<organism evidence="9 10">
    <name type="scientific">Cynara cardunculus var. scolymus</name>
    <name type="common">Globe artichoke</name>
    <name type="synonym">Cynara scolymus</name>
    <dbReference type="NCBI Taxonomy" id="59895"/>
    <lineage>
        <taxon>Eukaryota</taxon>
        <taxon>Viridiplantae</taxon>
        <taxon>Streptophyta</taxon>
        <taxon>Embryophyta</taxon>
        <taxon>Tracheophyta</taxon>
        <taxon>Spermatophyta</taxon>
        <taxon>Magnoliopsida</taxon>
        <taxon>eudicotyledons</taxon>
        <taxon>Gunneridae</taxon>
        <taxon>Pentapetalae</taxon>
        <taxon>asterids</taxon>
        <taxon>campanulids</taxon>
        <taxon>Asterales</taxon>
        <taxon>Asteraceae</taxon>
        <taxon>Carduoideae</taxon>
        <taxon>Cardueae</taxon>
        <taxon>Carduinae</taxon>
        <taxon>Cynara</taxon>
    </lineage>
</organism>
<name>A0A103XWV6_CYNCS</name>
<dbReference type="EC" id="3.1.1.-" evidence="7"/>
<keyword evidence="10" id="KW-1185">Reference proteome</keyword>
<dbReference type="CDD" id="cd07214">
    <property type="entry name" value="Pat17_isozyme_like"/>
    <property type="match status" value="1"/>
</dbReference>
<dbReference type="PANTHER" id="PTHR32176">
    <property type="entry name" value="XYLOSE ISOMERASE"/>
    <property type="match status" value="1"/>
</dbReference>
<evidence type="ECO:0000256" key="3">
    <source>
        <dbReference type="ARBA" id="ARBA00022821"/>
    </source>
</evidence>
<dbReference type="Pfam" id="PF01734">
    <property type="entry name" value="Patatin"/>
    <property type="match status" value="2"/>
</dbReference>
<feature type="active site" description="Proton acceptor" evidence="6">
    <location>
        <position position="635"/>
    </location>
</feature>
<dbReference type="Gramene" id="KVH98361">
    <property type="protein sequence ID" value="KVH98361"/>
    <property type="gene ID" value="Ccrd_023425"/>
</dbReference>
<sequence>MSFKEEPRSPLQPPTYGNLITILSIDGGGVRGIIPSVILEFLESELQKLDGENARLADYFDVMAGTSTGGLVTGMLATPNEQNRPVFAAKDVKDFYLEHCPKIFPHDDNLLAPATKVVKALSGPRYDGEHLHKIIEEKLQKRRLHETLTNVVIPTFDIKYMQPMIFSSYQKNSSLDAKLSDICIGTSAAPTYLPSHSFQIEDSEGNLLREFNLIDGAVAANNPTLVAISEVTNEITRGSPNFFPIKPTEYGRFLVLSLGTGSQKFQERYDATKSSNWGILGWLAGEGSTPLVDVFTQASGDMVDYHISTVFQALHSEENYLRIQDDNLSGDLASLDLATKENLENLVKVGEELLKKPVTRVNLGTGITEPYYHTTNEMALKKFAKILHHEKNVREARSPSTNKGPFNRSDSIEDRIAQELRSPLQPPTYGNLITILSIDGRGVRGIIPSVVLEFLESELQELDGENARLADYFDVMAGTSTGGLVTAMLTTPNEENHANVVAMNWKIVNYVIRHLKYPCFWCNICSNPLAPATKVVKALSGPKHNGEHLHKVIREKLQERRLNEELTNVVIPTFDIKYLQPTIFSSYELKKNPSLDAKLSDICIRTSAAPTYLPSHSFQTEDPEGKLLRDFNLIDGGVAANNPTLVAISEVTKEITSGSPNFFPIKPTEYSRFLVLSMGTGSLEFQEKYDATKSSNWGILGWLAGGGSTPLVDVFTQASGDMVDYHISIVFQALHSQDNYLRIQDDTLSGDLASMDLATEENLENLVKVSEDLLKKPVNHTIRLRTRWL</sequence>
<accession>A0A103XWV6</accession>
<dbReference type="Gene3D" id="3.40.1090.10">
    <property type="entry name" value="Cytosolic phospholipase A2 catalytic domain"/>
    <property type="match status" value="2"/>
</dbReference>
<feature type="short sequence motif" description="GXSXG" evidence="6">
    <location>
        <begin position="65"/>
        <end position="69"/>
    </location>
</feature>
<comment type="similarity">
    <text evidence="1 7">Belongs to the patatin family.</text>
</comment>
<evidence type="ECO:0000256" key="2">
    <source>
        <dbReference type="ARBA" id="ARBA00022801"/>
    </source>
</evidence>
<feature type="short sequence motif" description="GXSXG" evidence="6">
    <location>
        <begin position="478"/>
        <end position="482"/>
    </location>
</feature>
<feature type="short sequence motif" description="DGA/G" evidence="6">
    <location>
        <begin position="635"/>
        <end position="637"/>
    </location>
</feature>
<dbReference type="SUPFAM" id="SSF52151">
    <property type="entry name" value="FabD/lysophospholipase-like"/>
    <property type="match status" value="2"/>
</dbReference>
<evidence type="ECO:0000256" key="1">
    <source>
        <dbReference type="ARBA" id="ARBA00010240"/>
    </source>
</evidence>
<dbReference type="EMBL" id="LEKV01003801">
    <property type="protein sequence ID" value="KVH98361.1"/>
    <property type="molecule type" value="Genomic_DNA"/>
</dbReference>
<comment type="caution">
    <text evidence="9">The sequence shown here is derived from an EMBL/GenBank/DDBJ whole genome shotgun (WGS) entry which is preliminary data.</text>
</comment>
<evidence type="ECO:0000256" key="6">
    <source>
        <dbReference type="PROSITE-ProRule" id="PRU01161"/>
    </source>
</evidence>
<keyword evidence="5 6" id="KW-0443">Lipid metabolism</keyword>
<feature type="active site" description="Nucleophile" evidence="6">
    <location>
        <position position="67"/>
    </location>
</feature>
<keyword evidence="3" id="KW-0611">Plant defense</keyword>
<reference evidence="9 10" key="1">
    <citation type="journal article" date="2016" name="Sci. Rep.">
        <title>The genome sequence of the outbreeding globe artichoke constructed de novo incorporating a phase-aware low-pass sequencing strategy of F1 progeny.</title>
        <authorList>
            <person name="Scaglione D."/>
            <person name="Reyes-Chin-Wo S."/>
            <person name="Acquadro A."/>
            <person name="Froenicke L."/>
            <person name="Portis E."/>
            <person name="Beitel C."/>
            <person name="Tirone M."/>
            <person name="Mauro R."/>
            <person name="Lo Monaco A."/>
            <person name="Mauromicale G."/>
            <person name="Faccioli P."/>
            <person name="Cattivelli L."/>
            <person name="Rieseberg L."/>
            <person name="Michelmore R."/>
            <person name="Lanteri S."/>
        </authorList>
    </citation>
    <scope>NUCLEOTIDE SEQUENCE [LARGE SCALE GENOMIC DNA]</scope>
    <source>
        <strain evidence="9">2C</strain>
    </source>
</reference>
<dbReference type="GO" id="GO:0004620">
    <property type="term" value="F:phospholipase activity"/>
    <property type="evidence" value="ECO:0007669"/>
    <property type="project" value="TreeGrafter"/>
</dbReference>
<protein>
    <recommendedName>
        <fullName evidence="7">Patatin</fullName>
        <ecNumber evidence="7">3.1.1.-</ecNumber>
    </recommendedName>
</protein>
<comment type="function">
    <text evidence="7">Lipolytic acyl hydrolase (LAH).</text>
</comment>
<evidence type="ECO:0000256" key="7">
    <source>
        <dbReference type="RuleBase" id="RU361262"/>
    </source>
</evidence>
<evidence type="ECO:0000259" key="8">
    <source>
        <dbReference type="PROSITE" id="PS51635"/>
    </source>
</evidence>
<evidence type="ECO:0000256" key="5">
    <source>
        <dbReference type="ARBA" id="ARBA00023098"/>
    </source>
</evidence>
<proteinExistence type="inferred from homology"/>
<feature type="domain" description="PNPLA" evidence="8">
    <location>
        <begin position="23"/>
        <end position="228"/>
    </location>
</feature>
<feature type="active site" description="Proton acceptor" evidence="6">
    <location>
        <position position="215"/>
    </location>
</feature>
<feature type="domain" description="PNPLA" evidence="8">
    <location>
        <begin position="436"/>
        <end position="648"/>
    </location>
</feature>
<evidence type="ECO:0000256" key="4">
    <source>
        <dbReference type="ARBA" id="ARBA00022963"/>
    </source>
</evidence>
<dbReference type="GO" id="GO:0006952">
    <property type="term" value="P:defense response"/>
    <property type="evidence" value="ECO:0007669"/>
    <property type="project" value="UniProtKB-KW"/>
</dbReference>
<gene>
    <name evidence="9" type="ORF">Ccrd_023425</name>
</gene>
<comment type="domain">
    <text evidence="7">The nitrogen atoms of the two glycine residues in the GGXR motif define the oxyanion hole, and stabilize the oxyanion that forms during the nucleophilic attack by the catalytic serine during substrate cleavage.</text>
</comment>
<dbReference type="PROSITE" id="PS51635">
    <property type="entry name" value="PNPLA"/>
    <property type="match status" value="2"/>
</dbReference>
<keyword evidence="4 6" id="KW-0442">Lipid degradation</keyword>
<dbReference type="InterPro" id="IPR002641">
    <property type="entry name" value="PNPLA_dom"/>
</dbReference>
<dbReference type="FunFam" id="3.40.1090.10:FF:000005">
    <property type="entry name" value="Patatin"/>
    <property type="match status" value="2"/>
</dbReference>
<dbReference type="GO" id="GO:0016740">
    <property type="term" value="F:transferase activity"/>
    <property type="evidence" value="ECO:0007669"/>
    <property type="project" value="UniProtKB-KW"/>
</dbReference>
<evidence type="ECO:0000313" key="9">
    <source>
        <dbReference type="EMBL" id="KVH98361.1"/>
    </source>
</evidence>
<dbReference type="GO" id="GO:0047372">
    <property type="term" value="F:monoacylglycerol lipase activity"/>
    <property type="evidence" value="ECO:0007669"/>
    <property type="project" value="TreeGrafter"/>
</dbReference>
<dbReference type="PANTHER" id="PTHR32176:SF80">
    <property type="entry name" value="ACYL TRANSFERASE_ACYL HYDROLASE_LYSOPHOSPHOLIPASE-RELATED"/>
    <property type="match status" value="1"/>
</dbReference>
<keyword evidence="2 6" id="KW-0378">Hydrolase</keyword>
<keyword evidence="9" id="KW-0808">Transferase</keyword>
<evidence type="ECO:0000313" key="10">
    <source>
        <dbReference type="Proteomes" id="UP000243975"/>
    </source>
</evidence>
<dbReference type="GO" id="GO:0016042">
    <property type="term" value="P:lipid catabolic process"/>
    <property type="evidence" value="ECO:0007669"/>
    <property type="project" value="UniProtKB-UniRule"/>
</dbReference>